<dbReference type="Gene3D" id="1.10.357.10">
    <property type="entry name" value="Tetracycline Repressor, domain 2"/>
    <property type="match status" value="1"/>
</dbReference>
<feature type="DNA-binding region" description="H-T-H motif" evidence="2">
    <location>
        <begin position="32"/>
        <end position="51"/>
    </location>
</feature>
<dbReference type="Pfam" id="PF00440">
    <property type="entry name" value="TetR_N"/>
    <property type="match status" value="1"/>
</dbReference>
<organism evidence="4 5">
    <name type="scientific">Citricoccus muralis</name>
    <dbReference type="NCBI Taxonomy" id="169134"/>
    <lineage>
        <taxon>Bacteria</taxon>
        <taxon>Bacillati</taxon>
        <taxon>Actinomycetota</taxon>
        <taxon>Actinomycetes</taxon>
        <taxon>Micrococcales</taxon>
        <taxon>Micrococcaceae</taxon>
        <taxon>Citricoccus</taxon>
    </lineage>
</organism>
<dbReference type="InterPro" id="IPR003012">
    <property type="entry name" value="Tet_transcr_reg_TetR"/>
</dbReference>
<evidence type="ECO:0000313" key="4">
    <source>
        <dbReference type="EMBL" id="WFP16391.1"/>
    </source>
</evidence>
<dbReference type="PRINTS" id="PR00455">
    <property type="entry name" value="HTHTETR"/>
</dbReference>
<sequence length="189" mass="19877">MARSSTTPAISAESLVDTALVILQDFGLADLSMRRVAGQLGVQPSALYWHVPDKQSLLAWVCNRLLDGVDAPELTGHWRADVRSRTLALHAALLSTRDAAELTASVLALGTGGHRLRELIFEAAAPAASAPASATAPEPAVLTEAAVALLIGDAMITQQRRQAELLGILSTEPASPLPDFSARLDLLLS</sequence>
<dbReference type="EMBL" id="CP121252">
    <property type="protein sequence ID" value="WFP16391.1"/>
    <property type="molecule type" value="Genomic_DNA"/>
</dbReference>
<evidence type="ECO:0000256" key="2">
    <source>
        <dbReference type="PROSITE-ProRule" id="PRU00335"/>
    </source>
</evidence>
<accession>A0ABY8H640</accession>
<dbReference type="Proteomes" id="UP001219037">
    <property type="component" value="Chromosome"/>
</dbReference>
<dbReference type="PROSITE" id="PS50977">
    <property type="entry name" value="HTH_TETR_2"/>
    <property type="match status" value="1"/>
</dbReference>
<dbReference type="PRINTS" id="PR00400">
    <property type="entry name" value="TETREPRESSOR"/>
</dbReference>
<protein>
    <submittedName>
        <fullName evidence="4">TetR family transcriptional regulator</fullName>
    </submittedName>
</protein>
<evidence type="ECO:0000313" key="5">
    <source>
        <dbReference type="Proteomes" id="UP001219037"/>
    </source>
</evidence>
<evidence type="ECO:0000259" key="3">
    <source>
        <dbReference type="PROSITE" id="PS50977"/>
    </source>
</evidence>
<dbReference type="InterPro" id="IPR001647">
    <property type="entry name" value="HTH_TetR"/>
</dbReference>
<evidence type="ECO:0000256" key="1">
    <source>
        <dbReference type="ARBA" id="ARBA00023125"/>
    </source>
</evidence>
<dbReference type="Gene3D" id="1.10.10.60">
    <property type="entry name" value="Homeodomain-like"/>
    <property type="match status" value="1"/>
</dbReference>
<keyword evidence="5" id="KW-1185">Reference proteome</keyword>
<dbReference type="SUPFAM" id="SSF46689">
    <property type="entry name" value="Homeodomain-like"/>
    <property type="match status" value="1"/>
</dbReference>
<gene>
    <name evidence="4" type="ORF">P8192_13575</name>
</gene>
<keyword evidence="1 2" id="KW-0238">DNA-binding</keyword>
<feature type="domain" description="HTH tetR-type" evidence="3">
    <location>
        <begin position="9"/>
        <end position="69"/>
    </location>
</feature>
<proteinExistence type="predicted"/>
<name>A0ABY8H640_9MICC</name>
<reference evidence="4 5" key="1">
    <citation type="submission" date="2023-04" db="EMBL/GenBank/DDBJ databases">
        <title>Funneling lignin-derived compounds into biodiesel using alkali-halophilic Citricoccus sp. P2.</title>
        <authorList>
            <person name="Luo C.-B."/>
        </authorList>
    </citation>
    <scope>NUCLEOTIDE SEQUENCE [LARGE SCALE GENOMIC DNA]</scope>
    <source>
        <strain evidence="4 5">P2</strain>
    </source>
</reference>
<dbReference type="RefSeq" id="WP_278157533.1">
    <property type="nucleotide sequence ID" value="NZ_CP121252.1"/>
</dbReference>
<dbReference type="InterPro" id="IPR009057">
    <property type="entry name" value="Homeodomain-like_sf"/>
</dbReference>